<proteinExistence type="predicted"/>
<evidence type="ECO:0000259" key="4">
    <source>
        <dbReference type="SMART" id="SM00739"/>
    </source>
</evidence>
<dbReference type="GO" id="GO:0005829">
    <property type="term" value="C:cytosol"/>
    <property type="evidence" value="ECO:0007669"/>
    <property type="project" value="TreeGrafter"/>
</dbReference>
<dbReference type="InterPro" id="IPR036735">
    <property type="entry name" value="NGN_dom_sf"/>
</dbReference>
<name>A0A1J5Q225_9ZZZZ</name>
<dbReference type="SMART" id="SM00739">
    <property type="entry name" value="KOW"/>
    <property type="match status" value="1"/>
</dbReference>
<dbReference type="PANTHER" id="PTHR30265">
    <property type="entry name" value="RHO-INTERACTING TRANSCRIPTION TERMINATION FACTOR NUSG"/>
    <property type="match status" value="1"/>
</dbReference>
<sequence>MPLFPGYIFVRFDPTRPAWRAINSTRGVSKLVSFGADGPRPVPGGLIGALQTRCDDNGLLRAPDDPAPGDRVRLLRGPFADIVTEIERVEPDRRIWLLIDIMGRQTRVGVDFEDLARA</sequence>
<gene>
    <name evidence="5" type="primary">rfaH_3</name>
    <name evidence="5" type="ORF">GALL_443010</name>
</gene>
<protein>
    <submittedName>
        <fullName evidence="5">Transcription antitermination protein RfaH</fullName>
    </submittedName>
</protein>
<dbReference type="CDD" id="cd06091">
    <property type="entry name" value="KOW_NusG"/>
    <property type="match status" value="1"/>
</dbReference>
<dbReference type="Gene3D" id="3.30.70.940">
    <property type="entry name" value="NusG, N-terminal domain"/>
    <property type="match status" value="1"/>
</dbReference>
<dbReference type="InterPro" id="IPR005824">
    <property type="entry name" value="KOW"/>
</dbReference>
<dbReference type="InterPro" id="IPR008991">
    <property type="entry name" value="Translation_prot_SH3-like_sf"/>
</dbReference>
<dbReference type="PANTHER" id="PTHR30265:SF7">
    <property type="entry name" value="TRANSCRIPTION ANTITERMINATION PROTEIN RFAH"/>
    <property type="match status" value="1"/>
</dbReference>
<dbReference type="GO" id="GO:0006354">
    <property type="term" value="P:DNA-templated transcription elongation"/>
    <property type="evidence" value="ECO:0007669"/>
    <property type="project" value="InterPro"/>
</dbReference>
<feature type="domain" description="KOW" evidence="4">
    <location>
        <begin position="65"/>
        <end position="92"/>
    </location>
</feature>
<evidence type="ECO:0000313" key="5">
    <source>
        <dbReference type="EMBL" id="OIQ74055.1"/>
    </source>
</evidence>
<dbReference type="EMBL" id="MLJW01002639">
    <property type="protein sequence ID" value="OIQ74055.1"/>
    <property type="molecule type" value="Genomic_DNA"/>
</dbReference>
<dbReference type="GO" id="GO:0031564">
    <property type="term" value="P:transcription antitermination"/>
    <property type="evidence" value="ECO:0007669"/>
    <property type="project" value="UniProtKB-KW"/>
</dbReference>
<comment type="caution">
    <text evidence="5">The sequence shown here is derived from an EMBL/GenBank/DDBJ whole genome shotgun (WGS) entry which is preliminary data.</text>
</comment>
<dbReference type="InterPro" id="IPR006645">
    <property type="entry name" value="NGN-like_dom"/>
</dbReference>
<evidence type="ECO:0000256" key="2">
    <source>
        <dbReference type="ARBA" id="ARBA00023015"/>
    </source>
</evidence>
<dbReference type="SUPFAM" id="SSF82679">
    <property type="entry name" value="N-utilization substance G protein NusG, N-terminal domain"/>
    <property type="match status" value="1"/>
</dbReference>
<keyword evidence="2" id="KW-0805">Transcription regulation</keyword>
<dbReference type="SUPFAM" id="SSF50104">
    <property type="entry name" value="Translation proteins SH3-like domain"/>
    <property type="match status" value="1"/>
</dbReference>
<dbReference type="InterPro" id="IPR043425">
    <property type="entry name" value="NusG-like"/>
</dbReference>
<keyword evidence="3" id="KW-0804">Transcription</keyword>
<reference evidence="5" key="1">
    <citation type="submission" date="2016-10" db="EMBL/GenBank/DDBJ databases">
        <title>Sequence of Gallionella enrichment culture.</title>
        <authorList>
            <person name="Poehlein A."/>
            <person name="Muehling M."/>
            <person name="Daniel R."/>
        </authorList>
    </citation>
    <scope>NUCLEOTIDE SEQUENCE</scope>
</reference>
<keyword evidence="1" id="KW-0889">Transcription antitermination</keyword>
<evidence type="ECO:0000256" key="1">
    <source>
        <dbReference type="ARBA" id="ARBA00022814"/>
    </source>
</evidence>
<accession>A0A1J5Q225</accession>
<dbReference type="AlphaFoldDB" id="A0A1J5Q225"/>
<evidence type="ECO:0000256" key="3">
    <source>
        <dbReference type="ARBA" id="ARBA00023163"/>
    </source>
</evidence>
<dbReference type="Pfam" id="PF02357">
    <property type="entry name" value="NusG"/>
    <property type="match status" value="1"/>
</dbReference>
<organism evidence="5">
    <name type="scientific">mine drainage metagenome</name>
    <dbReference type="NCBI Taxonomy" id="410659"/>
    <lineage>
        <taxon>unclassified sequences</taxon>
        <taxon>metagenomes</taxon>
        <taxon>ecological metagenomes</taxon>
    </lineage>
</organism>